<keyword evidence="2" id="KW-1185">Reference proteome</keyword>
<protein>
    <recommendedName>
        <fullName evidence="3">AlpA family transcriptional regulator</fullName>
    </recommendedName>
</protein>
<organism evidence="1 2">
    <name type="scientific">Roseicyclus marinus</name>
    <dbReference type="NCBI Taxonomy" id="2161673"/>
    <lineage>
        <taxon>Bacteria</taxon>
        <taxon>Pseudomonadati</taxon>
        <taxon>Pseudomonadota</taxon>
        <taxon>Alphaproteobacteria</taxon>
        <taxon>Rhodobacterales</taxon>
        <taxon>Roseobacteraceae</taxon>
        <taxon>Roseicyclus</taxon>
    </lineage>
</organism>
<gene>
    <name evidence="1" type="ORF">MACH21_28120</name>
</gene>
<evidence type="ECO:0008006" key="3">
    <source>
        <dbReference type="Google" id="ProtNLM"/>
    </source>
</evidence>
<proteinExistence type="predicted"/>
<dbReference type="Gene3D" id="1.10.238.160">
    <property type="match status" value="1"/>
</dbReference>
<reference evidence="1 2" key="1">
    <citation type="submission" date="2023-01" db="EMBL/GenBank/DDBJ databases">
        <title>Complete genome sequence of Roseicyclus marinus strain Dej080120_10.</title>
        <authorList>
            <person name="Ueki S."/>
            <person name="Maruyama F."/>
        </authorList>
    </citation>
    <scope>NUCLEOTIDE SEQUENCE [LARGE SCALE GENOMIC DNA]</scope>
    <source>
        <strain evidence="1 2">Dej080120_10</strain>
    </source>
</reference>
<name>A0AA48HF71_9RHOB</name>
<dbReference type="RefSeq" id="WP_338272625.1">
    <property type="nucleotide sequence ID" value="NZ_AP027266.1"/>
</dbReference>
<dbReference type="InterPro" id="IPR010260">
    <property type="entry name" value="AlpA"/>
</dbReference>
<dbReference type="PANTHER" id="PTHR36154:SF1">
    <property type="entry name" value="DNA-BINDING TRANSCRIPTIONAL ACTIVATOR ALPA"/>
    <property type="match status" value="1"/>
</dbReference>
<dbReference type="KEGG" id="rmai:MACH21_28120"/>
<dbReference type="InterPro" id="IPR052931">
    <property type="entry name" value="Prophage_regulatory_activator"/>
</dbReference>
<dbReference type="AlphaFoldDB" id="A0AA48HF71"/>
<dbReference type="EMBL" id="AP027266">
    <property type="protein sequence ID" value="BDW86635.1"/>
    <property type="molecule type" value="Genomic_DNA"/>
</dbReference>
<accession>A0AA48HF71</accession>
<evidence type="ECO:0000313" key="2">
    <source>
        <dbReference type="Proteomes" id="UP001337723"/>
    </source>
</evidence>
<sequence length="71" mass="8344">MPPETTVRILTEMQVKERVPYSSSHIRRMERAGRFPKRVRLGPCRVGWVESEVQDWLAERLAERTSTCDDL</sequence>
<dbReference type="Pfam" id="PF05930">
    <property type="entry name" value="Phage_AlpA"/>
    <property type="match status" value="1"/>
</dbReference>
<evidence type="ECO:0000313" key="1">
    <source>
        <dbReference type="EMBL" id="BDW86635.1"/>
    </source>
</evidence>
<dbReference type="Proteomes" id="UP001337723">
    <property type="component" value="Chromosome"/>
</dbReference>
<dbReference type="PANTHER" id="PTHR36154">
    <property type="entry name" value="DNA-BINDING TRANSCRIPTIONAL ACTIVATOR ALPA"/>
    <property type="match status" value="1"/>
</dbReference>